<dbReference type="Pfam" id="PF22725">
    <property type="entry name" value="GFO_IDH_MocA_C3"/>
    <property type="match status" value="1"/>
</dbReference>
<dbReference type="EMBL" id="FQXM01000004">
    <property type="protein sequence ID" value="SHH39540.1"/>
    <property type="molecule type" value="Genomic_DNA"/>
</dbReference>
<dbReference type="AlphaFoldDB" id="A0A1M5SM84"/>
<dbReference type="InterPro" id="IPR055170">
    <property type="entry name" value="GFO_IDH_MocA-like_dom"/>
</dbReference>
<reference evidence="3 4" key="1">
    <citation type="submission" date="2016-11" db="EMBL/GenBank/DDBJ databases">
        <authorList>
            <person name="Jaros S."/>
            <person name="Januszkiewicz K."/>
            <person name="Wedrychowicz H."/>
        </authorList>
    </citation>
    <scope>NUCLEOTIDE SEQUENCE [LARGE SCALE GENOMIC DNA]</scope>
    <source>
        <strain evidence="3 4">DSM 8605</strain>
    </source>
</reference>
<dbReference type="Pfam" id="PF01408">
    <property type="entry name" value="GFO_IDH_MocA"/>
    <property type="match status" value="1"/>
</dbReference>
<feature type="domain" description="Gfo/Idh/MocA-like oxidoreductase N-terminal" evidence="1">
    <location>
        <begin position="4"/>
        <end position="129"/>
    </location>
</feature>
<protein>
    <submittedName>
        <fullName evidence="3">Predicted dehydrogenase</fullName>
    </submittedName>
</protein>
<keyword evidence="4" id="KW-1185">Reference proteome</keyword>
<organism evidence="3 4">
    <name type="scientific">Clostridium grantii DSM 8605</name>
    <dbReference type="NCBI Taxonomy" id="1121316"/>
    <lineage>
        <taxon>Bacteria</taxon>
        <taxon>Bacillati</taxon>
        <taxon>Bacillota</taxon>
        <taxon>Clostridia</taxon>
        <taxon>Eubacteriales</taxon>
        <taxon>Clostridiaceae</taxon>
        <taxon>Clostridium</taxon>
    </lineage>
</organism>
<gene>
    <name evidence="3" type="ORF">SAMN02745207_01012</name>
</gene>
<accession>A0A1M5SM84</accession>
<evidence type="ECO:0000313" key="3">
    <source>
        <dbReference type="EMBL" id="SHH39540.1"/>
    </source>
</evidence>
<dbReference type="PRINTS" id="PR01775">
    <property type="entry name" value="GLFROXRDTASE"/>
</dbReference>
<dbReference type="InterPro" id="IPR036291">
    <property type="entry name" value="NAD(P)-bd_dom_sf"/>
</dbReference>
<evidence type="ECO:0000313" key="4">
    <source>
        <dbReference type="Proteomes" id="UP000184447"/>
    </source>
</evidence>
<name>A0A1M5SM84_9CLOT</name>
<dbReference type="InterPro" id="IPR052515">
    <property type="entry name" value="Gfo/Idh/MocA_Oxidoreductase"/>
</dbReference>
<dbReference type="PANTHER" id="PTHR43249:SF1">
    <property type="entry name" value="D-GLUCOSIDE 3-DEHYDROGENASE"/>
    <property type="match status" value="1"/>
</dbReference>
<dbReference type="STRING" id="1121316.SAMN02745207_01012"/>
<dbReference type="GO" id="GO:0000166">
    <property type="term" value="F:nucleotide binding"/>
    <property type="evidence" value="ECO:0007669"/>
    <property type="project" value="InterPro"/>
</dbReference>
<evidence type="ECO:0000259" key="1">
    <source>
        <dbReference type="Pfam" id="PF01408"/>
    </source>
</evidence>
<feature type="domain" description="GFO/IDH/MocA-like oxidoreductase" evidence="2">
    <location>
        <begin position="139"/>
        <end position="263"/>
    </location>
</feature>
<proteinExistence type="predicted"/>
<evidence type="ECO:0000259" key="2">
    <source>
        <dbReference type="Pfam" id="PF22725"/>
    </source>
</evidence>
<dbReference type="InterPro" id="IPR000683">
    <property type="entry name" value="Gfo/Idh/MocA-like_OxRdtase_N"/>
</dbReference>
<dbReference type="OrthoDB" id="9815825at2"/>
<dbReference type="PANTHER" id="PTHR43249">
    <property type="entry name" value="UDP-N-ACETYL-2-AMINO-2-DEOXY-D-GLUCURONATE OXIDASE"/>
    <property type="match status" value="1"/>
</dbReference>
<dbReference type="Proteomes" id="UP000184447">
    <property type="component" value="Unassembled WGS sequence"/>
</dbReference>
<dbReference type="SUPFAM" id="SSF51735">
    <property type="entry name" value="NAD(P)-binding Rossmann-fold domains"/>
    <property type="match status" value="1"/>
</dbReference>
<sequence>MNKLNFAIIGCGRISYKHIEGILKNNHDCKLVAVCDVDLNKATDKKKEYCSKSLENHEVNVYEDYKEMLANEDIHIVTIATESGYHTEIAINCMNEGKHVIVEKPMALSIEDADKMIAKAKKMNVKLCVCHQNRFNKPIQKLRKAIEEERFGKLINGTARILWNRNENYYIQAPWRGTWELDGGTLMNQCIHDIDLLQWMMAGEIETVFSMSDTYMRNIEAEDFGAIMVKFKNGSIGIIEGSACVYPKNLEETLSIFGEKGTVVIGGLAVNRIENWRFADKLDSEEEVTSDLEADPDSVYGDGHSPLFKDMIEAIKDNRSPLVSGEEGKKAMSIILAAYKSRVTGMPVQFPFNEFSTEEMKKAISIGIPL</sequence>
<dbReference type="Gene3D" id="3.30.360.10">
    <property type="entry name" value="Dihydrodipicolinate Reductase, domain 2"/>
    <property type="match status" value="1"/>
</dbReference>
<dbReference type="RefSeq" id="WP_073337339.1">
    <property type="nucleotide sequence ID" value="NZ_FQXM01000004.1"/>
</dbReference>
<dbReference type="SUPFAM" id="SSF55347">
    <property type="entry name" value="Glyceraldehyde-3-phosphate dehydrogenase-like, C-terminal domain"/>
    <property type="match status" value="1"/>
</dbReference>
<dbReference type="Gene3D" id="3.40.50.720">
    <property type="entry name" value="NAD(P)-binding Rossmann-like Domain"/>
    <property type="match status" value="1"/>
</dbReference>
<dbReference type="InterPro" id="IPR008354">
    <property type="entry name" value="Glc-Fru_OxRdtase_bac"/>
</dbReference>